<dbReference type="eggNOG" id="ENOG502QUA0">
    <property type="taxonomic scope" value="Eukaryota"/>
</dbReference>
<dbReference type="RefSeq" id="XP_001382956.2">
    <property type="nucleotide sequence ID" value="XM_001382919.1"/>
</dbReference>
<dbReference type="PANTHER" id="PTHR34814:SF1">
    <property type="entry name" value="NITROSOGUANIDINE RESISTANCE PROTEIN SNG1"/>
    <property type="match status" value="1"/>
</dbReference>
<reference evidence="3 4" key="1">
    <citation type="journal article" date="2007" name="Nat. Biotechnol.">
        <title>Genome sequence of the lignocellulose-bioconverting and xylose-fermenting yeast Pichia stipitis.</title>
        <authorList>
            <person name="Jeffries T.W."/>
            <person name="Grigoriev I.V."/>
            <person name="Grimwood J."/>
            <person name="Laplaza J.M."/>
            <person name="Aerts A."/>
            <person name="Salamov A."/>
            <person name="Schmutz J."/>
            <person name="Lindquist E."/>
            <person name="Dehal P."/>
            <person name="Shapiro H."/>
            <person name="Jin Y.S."/>
            <person name="Passoth V."/>
            <person name="Richardson P.M."/>
        </authorList>
    </citation>
    <scope>NUCLEOTIDE SEQUENCE [LARGE SCALE GENOMIC DNA]</scope>
    <source>
        <strain evidence="4">ATCC 58785 / CBS 6054 / NBRC 10063 / NRRL Y-11545</strain>
    </source>
</reference>
<dbReference type="AlphaFoldDB" id="A3LNV0"/>
<feature type="non-terminal residue" evidence="3">
    <location>
        <position position="1"/>
    </location>
</feature>
<protein>
    <recommendedName>
        <fullName evidence="2">DUF3533 domain-containing protein</fullName>
    </recommendedName>
</protein>
<proteinExistence type="predicted"/>
<dbReference type="EMBL" id="CP000496">
    <property type="protein sequence ID" value="ABN64927.2"/>
    <property type="molecule type" value="Genomic_DNA"/>
</dbReference>
<name>A3LNV0_PICST</name>
<accession>A3LNV0</accession>
<feature type="transmembrane region" description="Helical" evidence="1">
    <location>
        <begin position="319"/>
        <end position="344"/>
    </location>
</feature>
<feature type="transmembrane region" description="Helical" evidence="1">
    <location>
        <begin position="351"/>
        <end position="372"/>
    </location>
</feature>
<keyword evidence="4" id="KW-1185">Reference proteome</keyword>
<dbReference type="Proteomes" id="UP000002258">
    <property type="component" value="Chromosome 2"/>
</dbReference>
<feature type="transmembrane region" description="Helical" evidence="1">
    <location>
        <begin position="31"/>
        <end position="49"/>
    </location>
</feature>
<dbReference type="FunCoup" id="A3LNV0">
    <property type="interactions" value="37"/>
</dbReference>
<dbReference type="GeneID" id="4836738"/>
<dbReference type="InterPro" id="IPR053001">
    <property type="entry name" value="MNNG_permease-like"/>
</dbReference>
<feature type="domain" description="DUF3533" evidence="2">
    <location>
        <begin position="33"/>
        <end position="419"/>
    </location>
</feature>
<keyword evidence="1" id="KW-0812">Transmembrane</keyword>
<keyword evidence="1" id="KW-1133">Transmembrane helix</keyword>
<feature type="non-terminal residue" evidence="3">
    <location>
        <position position="435"/>
    </location>
</feature>
<feature type="transmembrane region" description="Helical" evidence="1">
    <location>
        <begin position="242"/>
        <end position="263"/>
    </location>
</feature>
<dbReference type="InterPro" id="IPR022703">
    <property type="entry name" value="DUF3533"/>
</dbReference>
<dbReference type="HOGENOM" id="CLU_020178_1_0_1"/>
<evidence type="ECO:0000313" key="3">
    <source>
        <dbReference type="EMBL" id="ABN64927.2"/>
    </source>
</evidence>
<dbReference type="OrthoDB" id="2140105at2759"/>
<dbReference type="PANTHER" id="PTHR34814">
    <property type="entry name" value="NITROSOGUANIDINE RESISTANCE PROTEIN SNG1"/>
    <property type="match status" value="1"/>
</dbReference>
<dbReference type="KEGG" id="pic:PICST_55633"/>
<organism evidence="3 4">
    <name type="scientific">Scheffersomyces stipitis (strain ATCC 58785 / CBS 6054 / NBRC 10063 / NRRL Y-11545)</name>
    <name type="common">Yeast</name>
    <name type="synonym">Pichia stipitis</name>
    <dbReference type="NCBI Taxonomy" id="322104"/>
    <lineage>
        <taxon>Eukaryota</taxon>
        <taxon>Fungi</taxon>
        <taxon>Dikarya</taxon>
        <taxon>Ascomycota</taxon>
        <taxon>Saccharomycotina</taxon>
        <taxon>Pichiomycetes</taxon>
        <taxon>Debaryomycetaceae</taxon>
        <taxon>Scheffersomyces</taxon>
    </lineage>
</organism>
<evidence type="ECO:0000313" key="4">
    <source>
        <dbReference type="Proteomes" id="UP000002258"/>
    </source>
</evidence>
<keyword evidence="1" id="KW-0472">Membrane</keyword>
<sequence length="435" mass="50256">QSILQRVQTSMSFFNEKLSQKRHRLTYKFGLIYFLMAFFVLGIFSIYWGSMYNRFDRLRNLRMLVVIEDEEVNGISPYIGDEIRAILRDPIAKYHGDWIVFNSSEFQAVADRHNNSIEAEIQRQIHHQRYWASLYVKPNATYNLYQALLTGDTTYNVTNNSVISIYETGRDFLNMNSYVIPSVETIEEMWLDTQAPVMLQIAEQLPNRTEVLAHPGSLSILASPISLAFFDLRPYTDPVLVAPSQVGLIYMIIVTFFQFNFFADIHQEVAKFGLKKNHYILYRFIASVISFFVLSLFYSLVTLAFQVDFTKAFGKSGFLVYWMISFLTMWAVGSANEIMGMLLIAFYPPMLGFWMLFWVIVNITPTFTPLALSAKFFRYGYGLPIHASYELTKVVFFDTYKGAMGRNFGILIAWIVILTAILPFVVVFFGKTMAK</sequence>
<feature type="transmembrane region" description="Helical" evidence="1">
    <location>
        <begin position="284"/>
        <end position="307"/>
    </location>
</feature>
<dbReference type="InParanoid" id="A3LNV0"/>
<feature type="transmembrane region" description="Helical" evidence="1">
    <location>
        <begin position="408"/>
        <end position="429"/>
    </location>
</feature>
<gene>
    <name evidence="3" type="ORF">PICST_55633</name>
</gene>
<dbReference type="Pfam" id="PF12051">
    <property type="entry name" value="DUF3533"/>
    <property type="match status" value="1"/>
</dbReference>
<dbReference type="GO" id="GO:0016020">
    <property type="term" value="C:membrane"/>
    <property type="evidence" value="ECO:0007669"/>
    <property type="project" value="TreeGrafter"/>
</dbReference>
<evidence type="ECO:0000259" key="2">
    <source>
        <dbReference type="Pfam" id="PF12051"/>
    </source>
</evidence>
<evidence type="ECO:0000256" key="1">
    <source>
        <dbReference type="SAM" id="Phobius"/>
    </source>
</evidence>
<dbReference type="OMA" id="PLENMAM"/>